<accession>A0ABZ0B3J4</accession>
<dbReference type="RefSeq" id="WP_313868755.1">
    <property type="nucleotide sequence ID" value="NZ_CP132507.1"/>
</dbReference>
<evidence type="ECO:0000313" key="2">
    <source>
        <dbReference type="EMBL" id="WNO06033.1"/>
    </source>
</evidence>
<name>A0ABZ0B3J4_9BURK</name>
<feature type="compositionally biased region" description="Basic and acidic residues" evidence="1">
    <location>
        <begin position="102"/>
        <end position="113"/>
    </location>
</feature>
<organism evidence="2 3">
    <name type="scientific">Rhodoferax mekongensis</name>
    <dbReference type="NCBI Taxonomy" id="3068341"/>
    <lineage>
        <taxon>Bacteria</taxon>
        <taxon>Pseudomonadati</taxon>
        <taxon>Pseudomonadota</taxon>
        <taxon>Betaproteobacteria</taxon>
        <taxon>Burkholderiales</taxon>
        <taxon>Comamonadaceae</taxon>
        <taxon>Rhodoferax</taxon>
    </lineage>
</organism>
<sequence length="272" mass="30282">MAGDWIKMRTNLLTHPKVVRMSSAFGADRIKTVGGIYAVWCLFDMHSEDGHLDGYTQEALDGLAGLPGISAAMASVGWLEITETGIATPEFDTHNGQSAKRRAQESERKRNERNLSASNADKKKTKSGPEKRREEKSDTEGKPSVGRAAKKCPDSFVLSEALLAFAKANAPLVNVELETATFRDHTFSTARSDWDGTWRNWIRKAQQMAEAKRNDLIRRNGTNGQPKSFQQINQEAGWARWEQMTGEVHPDRIKAQGGQVIEAPTEFLEIPQ</sequence>
<dbReference type="Proteomes" id="UP001302257">
    <property type="component" value="Chromosome"/>
</dbReference>
<evidence type="ECO:0000313" key="3">
    <source>
        <dbReference type="Proteomes" id="UP001302257"/>
    </source>
</evidence>
<gene>
    <name evidence="2" type="ORF">RAN89_06275</name>
</gene>
<reference evidence="2 3" key="1">
    <citation type="submission" date="2023-08" db="EMBL/GenBank/DDBJ databases">
        <title>Rhodoferax potami sp. nov. and Rhodoferax mekongensis sp. nov., isolated from the Mekong River in Thailand.</title>
        <authorList>
            <person name="Kitikhun S."/>
            <person name="Charoenyingcharoen P."/>
            <person name="Siriarchawattana P."/>
            <person name="Likhitrattanapisal S."/>
            <person name="Nilsakha T."/>
            <person name="Chanpet A."/>
            <person name="Rattanawaree P."/>
            <person name="Ingsriswang S."/>
        </authorList>
    </citation>
    <scope>NUCLEOTIDE SEQUENCE [LARGE SCALE GENOMIC DNA]</scope>
    <source>
        <strain evidence="2 3">TBRC 17307</strain>
    </source>
</reference>
<keyword evidence="3" id="KW-1185">Reference proteome</keyword>
<feature type="compositionally biased region" description="Basic and acidic residues" evidence="1">
    <location>
        <begin position="127"/>
        <end position="141"/>
    </location>
</feature>
<feature type="region of interest" description="Disordered" evidence="1">
    <location>
        <begin position="89"/>
        <end position="149"/>
    </location>
</feature>
<protein>
    <submittedName>
        <fullName evidence="2">Uncharacterized protein</fullName>
    </submittedName>
</protein>
<evidence type="ECO:0000256" key="1">
    <source>
        <dbReference type="SAM" id="MobiDB-lite"/>
    </source>
</evidence>
<proteinExistence type="predicted"/>
<dbReference type="EMBL" id="CP132507">
    <property type="protein sequence ID" value="WNO06033.1"/>
    <property type="molecule type" value="Genomic_DNA"/>
</dbReference>